<dbReference type="Pfam" id="PF01223">
    <property type="entry name" value="Endonuclease_NS"/>
    <property type="match status" value="1"/>
</dbReference>
<organism evidence="13 14">
    <name type="scientific">Imtechella halotolerans K1</name>
    <dbReference type="NCBI Taxonomy" id="946077"/>
    <lineage>
        <taxon>Bacteria</taxon>
        <taxon>Pseudomonadati</taxon>
        <taxon>Bacteroidota</taxon>
        <taxon>Flavobacteriia</taxon>
        <taxon>Flavobacteriales</taxon>
        <taxon>Flavobacteriaceae</taxon>
        <taxon>Imtechella</taxon>
    </lineage>
</organism>
<dbReference type="Proteomes" id="UP000005938">
    <property type="component" value="Unassembled WGS sequence"/>
</dbReference>
<reference evidence="13 14" key="1">
    <citation type="journal article" date="2012" name="J. Bacteriol.">
        <title>Genome Sequence of the Halotolerant Bacterium Imtechella halotolerans K1T.</title>
        <authorList>
            <person name="Kumar S."/>
            <person name="Vikram S."/>
            <person name="Subramanian S."/>
            <person name="Raghava G.P."/>
            <person name="Pinnaka A.K."/>
        </authorList>
    </citation>
    <scope>NUCLEOTIDE SEQUENCE [LARGE SCALE GENOMIC DNA]</scope>
    <source>
        <strain evidence="13 14">K1</strain>
    </source>
</reference>
<dbReference type="SMART" id="SM00892">
    <property type="entry name" value="Endonuclease_NS"/>
    <property type="match status" value="1"/>
</dbReference>
<dbReference type="RefSeq" id="WP_008239631.1">
    <property type="nucleotide sequence ID" value="NZ_AJJU01000010.1"/>
</dbReference>
<evidence type="ECO:0000256" key="9">
    <source>
        <dbReference type="PIRSR" id="PIRSR640255-2"/>
    </source>
</evidence>
<protein>
    <recommendedName>
        <fullName evidence="10">Endonuclease</fullName>
        <ecNumber evidence="10">3.1.30.-</ecNumber>
    </recommendedName>
</protein>
<feature type="active site" description="Proton acceptor" evidence="8">
    <location>
        <position position="129"/>
    </location>
</feature>
<dbReference type="InterPro" id="IPR018524">
    <property type="entry name" value="DNA/RNA_endonuclease_AS"/>
</dbReference>
<dbReference type="PANTHER" id="PTHR13966:SF5">
    <property type="entry name" value="ENDONUCLEASE G, MITOCHONDRIAL"/>
    <property type="match status" value="1"/>
</dbReference>
<evidence type="ECO:0000256" key="2">
    <source>
        <dbReference type="ARBA" id="ARBA00010052"/>
    </source>
</evidence>
<dbReference type="InterPro" id="IPR040255">
    <property type="entry name" value="Non-specific_endonuclease"/>
</dbReference>
<evidence type="ECO:0000256" key="8">
    <source>
        <dbReference type="PIRSR" id="PIRSR640255-1"/>
    </source>
</evidence>
<comment type="cofactor">
    <cofactor evidence="1 10">
        <name>Mg(2+)</name>
        <dbReference type="ChEBI" id="CHEBI:18420"/>
    </cofactor>
</comment>
<gene>
    <name evidence="13" type="ORF">W5A_08837</name>
</gene>
<dbReference type="SUPFAM" id="SSF54060">
    <property type="entry name" value="His-Me finger endonucleases"/>
    <property type="match status" value="1"/>
</dbReference>
<sequence length="276" mass="31934">MRKKTWYTLLALLVVAAGYWLETKGVDRESYLEQLHVDWGGNTSKNDTIYQDGSHFLPSSTTGQIIHHKGYSLSYSEPHEQAEWVAYKLEKEHLSGVDYKRPYFEMDDAVISGSAHWRNYKDSGYDRGHLCPAADRKFSKEAFTETFLTSNVSPQEHQFNSGIWNRLEQKVRFWASRYDGVYVVTGGILKEIDITIGEEQVAVPKQFYKIVLDYNSGNPKVIAFLIPHEESDKPLYDFVVSVDSLEVISGIDFFSSMDDDVENRIEAFEKWENWHF</sequence>
<dbReference type="GO" id="GO:0046872">
    <property type="term" value="F:metal ion binding"/>
    <property type="evidence" value="ECO:0007669"/>
    <property type="project" value="UniProtKB-KW"/>
</dbReference>
<dbReference type="InterPro" id="IPR044925">
    <property type="entry name" value="His-Me_finger_sf"/>
</dbReference>
<dbReference type="PROSITE" id="PS01070">
    <property type="entry name" value="NUCLEASE_NON_SPEC"/>
    <property type="match status" value="1"/>
</dbReference>
<dbReference type="GO" id="GO:0016787">
    <property type="term" value="F:hydrolase activity"/>
    <property type="evidence" value="ECO:0007669"/>
    <property type="project" value="UniProtKB-KW"/>
</dbReference>
<evidence type="ECO:0000256" key="5">
    <source>
        <dbReference type="ARBA" id="ARBA00022759"/>
    </source>
</evidence>
<dbReference type="GO" id="GO:0003676">
    <property type="term" value="F:nucleic acid binding"/>
    <property type="evidence" value="ECO:0007669"/>
    <property type="project" value="InterPro"/>
</dbReference>
<keyword evidence="3 10" id="KW-0540">Nuclease</keyword>
<dbReference type="STRING" id="946077.W5A_08837"/>
<dbReference type="InterPro" id="IPR020821">
    <property type="entry name" value="ENPP1-3/EXOG-like_nuc-like"/>
</dbReference>
<keyword evidence="6 10" id="KW-0378">Hydrolase</keyword>
<comment type="caution">
    <text evidence="13">The sequence shown here is derived from an EMBL/GenBank/DDBJ whole genome shotgun (WGS) entry which is preliminary data.</text>
</comment>
<keyword evidence="5 10" id="KW-0255">Endonuclease</keyword>
<dbReference type="OrthoDB" id="9811262at2"/>
<feature type="binding site" evidence="9">
    <location>
        <position position="160"/>
    </location>
    <ligand>
        <name>Mg(2+)</name>
        <dbReference type="ChEBI" id="CHEBI:18420"/>
        <note>catalytic</note>
    </ligand>
</feature>
<dbReference type="PANTHER" id="PTHR13966">
    <property type="entry name" value="ENDONUCLEASE RELATED"/>
    <property type="match status" value="1"/>
</dbReference>
<dbReference type="PATRIC" id="fig|946077.3.peg.1790"/>
<evidence type="ECO:0000256" key="7">
    <source>
        <dbReference type="ARBA" id="ARBA00022842"/>
    </source>
</evidence>
<dbReference type="eggNOG" id="COG1864">
    <property type="taxonomic scope" value="Bacteria"/>
</dbReference>
<accession>I0WE08</accession>
<evidence type="ECO:0000256" key="6">
    <source>
        <dbReference type="ARBA" id="ARBA00022801"/>
    </source>
</evidence>
<keyword evidence="4 9" id="KW-0479">Metal-binding</keyword>
<dbReference type="GO" id="GO:0004519">
    <property type="term" value="F:endonuclease activity"/>
    <property type="evidence" value="ECO:0007669"/>
    <property type="project" value="UniProtKB-UniRule"/>
</dbReference>
<dbReference type="InterPro" id="IPR001604">
    <property type="entry name" value="Endo_G_ENPP1-like_dom"/>
</dbReference>
<evidence type="ECO:0000256" key="1">
    <source>
        <dbReference type="ARBA" id="ARBA00001946"/>
    </source>
</evidence>
<evidence type="ECO:0000259" key="12">
    <source>
        <dbReference type="SMART" id="SM00892"/>
    </source>
</evidence>
<keyword evidence="7" id="KW-0460">Magnesium</keyword>
<evidence type="ECO:0000313" key="14">
    <source>
        <dbReference type="Proteomes" id="UP000005938"/>
    </source>
</evidence>
<keyword evidence="14" id="KW-1185">Reference proteome</keyword>
<evidence type="ECO:0000256" key="3">
    <source>
        <dbReference type="ARBA" id="ARBA00022722"/>
    </source>
</evidence>
<dbReference type="EMBL" id="AJJU01000010">
    <property type="protein sequence ID" value="EID74624.1"/>
    <property type="molecule type" value="Genomic_DNA"/>
</dbReference>
<evidence type="ECO:0000256" key="10">
    <source>
        <dbReference type="RuleBase" id="RU366055"/>
    </source>
</evidence>
<dbReference type="SMART" id="SM00477">
    <property type="entry name" value="NUC"/>
    <property type="match status" value="1"/>
</dbReference>
<evidence type="ECO:0000259" key="11">
    <source>
        <dbReference type="SMART" id="SM00477"/>
    </source>
</evidence>
<feature type="domain" description="ENPP1-3/EXOG-like endonuclease/phosphodiesterase" evidence="11">
    <location>
        <begin position="68"/>
        <end position="260"/>
    </location>
</feature>
<dbReference type="InterPro" id="IPR044929">
    <property type="entry name" value="DNA/RNA_non-sp_Endonuclease_sf"/>
</dbReference>
<evidence type="ECO:0000313" key="13">
    <source>
        <dbReference type="EMBL" id="EID74624.1"/>
    </source>
</evidence>
<feature type="domain" description="DNA/RNA non-specific endonuclease/pyrophosphatase/phosphodiesterase" evidence="12">
    <location>
        <begin position="67"/>
        <end position="260"/>
    </location>
</feature>
<dbReference type="AlphaFoldDB" id="I0WE08"/>
<dbReference type="CDD" id="cd00091">
    <property type="entry name" value="NUC"/>
    <property type="match status" value="1"/>
</dbReference>
<dbReference type="EC" id="3.1.30.-" evidence="10"/>
<comment type="similarity">
    <text evidence="2 10">Belongs to the DNA/RNA non-specific endonuclease family.</text>
</comment>
<evidence type="ECO:0000256" key="4">
    <source>
        <dbReference type="ARBA" id="ARBA00022723"/>
    </source>
</evidence>
<dbReference type="Gene3D" id="3.40.570.10">
    <property type="entry name" value="Extracellular Endonuclease, subunit A"/>
    <property type="match status" value="1"/>
</dbReference>
<name>I0WE08_9FLAO</name>
<proteinExistence type="inferred from homology"/>